<dbReference type="SUPFAM" id="SSF55205">
    <property type="entry name" value="EPT/RTPC-like"/>
    <property type="match status" value="1"/>
</dbReference>
<dbReference type="STRING" id="1095630.A0A2J6TBD3"/>
<evidence type="ECO:0000256" key="4">
    <source>
        <dbReference type="ARBA" id="ARBA00022618"/>
    </source>
</evidence>
<dbReference type="EC" id="2.5.1.7" evidence="11"/>
<sequence length="432" mass="46016">MTKRPVLQMSGNNILKGTIRVSGSKNASLPILAATLLNRCENTLENVPNLLDITEMCSIMQHLGAKVYHLNDRLHVQTSDITVNEIPASLARTIRGSILFLGPLLARFGYVKLPFPGGCAIGTRPIDQHLKGLRALGADVSLDGGVIEAKALTGLRPGEVRFDVPTVTGTANILMAAASLEGTTFIFNAAREPEIVDLVTVLIKMGALVKGAGTSSIKVCGTSSLKPASHRIMADRIECGTYMVAGALAGQPLTIVGGIVTHQTILQKKLEELGATIFVDGNTIMVYRATNPRAITIETASFPGIPTDMQAQLMTLLATVPGISTITENIFENRFEHVLELNRMGAQIRVHGRKAVIIGVPTLIGTTVRASDLRAGAALVLAGLCANGYTMIEDISLIDRGYESIEDKFADVGASIWREGLGSKAGLPRFQE</sequence>
<keyword evidence="5 17" id="KW-0808">Transferase</keyword>
<dbReference type="InterPro" id="IPR013792">
    <property type="entry name" value="RNA3'P_cycl/enolpyr_Trfase_a/b"/>
</dbReference>
<reference evidence="17 18" key="1">
    <citation type="submission" date="2016-04" db="EMBL/GenBank/DDBJ databases">
        <title>A degradative enzymes factory behind the ericoid mycorrhizal symbiosis.</title>
        <authorList>
            <consortium name="DOE Joint Genome Institute"/>
            <person name="Martino E."/>
            <person name="Morin E."/>
            <person name="Grelet G."/>
            <person name="Kuo A."/>
            <person name="Kohler A."/>
            <person name="Daghino S."/>
            <person name="Barry K."/>
            <person name="Choi C."/>
            <person name="Cichocki N."/>
            <person name="Clum A."/>
            <person name="Copeland A."/>
            <person name="Hainaut M."/>
            <person name="Haridas S."/>
            <person name="Labutti K."/>
            <person name="Lindquist E."/>
            <person name="Lipzen A."/>
            <person name="Khouja H.-R."/>
            <person name="Murat C."/>
            <person name="Ohm R."/>
            <person name="Olson A."/>
            <person name="Spatafora J."/>
            <person name="Veneault-Fourrey C."/>
            <person name="Henrissat B."/>
            <person name="Grigoriev I."/>
            <person name="Martin F."/>
            <person name="Perotto S."/>
        </authorList>
    </citation>
    <scope>NUCLEOTIDE SEQUENCE [LARGE SCALE GENOMIC DNA]</scope>
    <source>
        <strain evidence="17 18">E</strain>
    </source>
</reference>
<proteinExistence type="inferred from homology"/>
<evidence type="ECO:0000256" key="8">
    <source>
        <dbReference type="ARBA" id="ARBA00023306"/>
    </source>
</evidence>
<dbReference type="PANTHER" id="PTHR43783">
    <property type="entry name" value="UDP-N-ACETYLGLUCOSAMINE 1-CARBOXYVINYLTRANSFERASE"/>
    <property type="match status" value="1"/>
</dbReference>
<comment type="subcellular location">
    <subcellularLocation>
        <location evidence="1">Cytoplasm</location>
    </subcellularLocation>
</comment>
<evidence type="ECO:0000256" key="15">
    <source>
        <dbReference type="ARBA" id="ARBA00047527"/>
    </source>
</evidence>
<feature type="domain" description="Enolpyruvate transferase" evidence="16">
    <location>
        <begin position="13"/>
        <end position="408"/>
    </location>
</feature>
<evidence type="ECO:0000259" key="16">
    <source>
        <dbReference type="Pfam" id="PF00275"/>
    </source>
</evidence>
<dbReference type="PANTHER" id="PTHR43783:SF1">
    <property type="entry name" value="UDP-N-ACETYLGLUCOSAMINE 1-CARBOXYVINYLTRANSFERASE"/>
    <property type="match status" value="1"/>
</dbReference>
<dbReference type="InterPro" id="IPR050068">
    <property type="entry name" value="MurA_subfamily"/>
</dbReference>
<dbReference type="InterPro" id="IPR005750">
    <property type="entry name" value="UDP_GlcNAc_COvinyl_MurA"/>
</dbReference>
<comment type="pathway">
    <text evidence="2">Cell wall biogenesis; peptidoglycan biosynthesis.</text>
</comment>
<comment type="catalytic activity">
    <reaction evidence="15">
        <text>phosphoenolpyruvate + UDP-N-acetyl-alpha-D-glucosamine = UDP-N-acetyl-3-O-(1-carboxyvinyl)-alpha-D-glucosamine + phosphate</text>
        <dbReference type="Rhea" id="RHEA:18681"/>
        <dbReference type="ChEBI" id="CHEBI:43474"/>
        <dbReference type="ChEBI" id="CHEBI:57705"/>
        <dbReference type="ChEBI" id="CHEBI:58702"/>
        <dbReference type="ChEBI" id="CHEBI:68483"/>
        <dbReference type="EC" id="2.5.1.7"/>
    </reaction>
</comment>
<dbReference type="RefSeq" id="XP_024737197.1">
    <property type="nucleotide sequence ID" value="XM_024885810.1"/>
</dbReference>
<accession>A0A2J6TBD3</accession>
<dbReference type="CDD" id="cd01555">
    <property type="entry name" value="UdpNAET"/>
    <property type="match status" value="1"/>
</dbReference>
<dbReference type="GO" id="GO:0019277">
    <property type="term" value="P:UDP-N-acetylgalactosamine biosynthetic process"/>
    <property type="evidence" value="ECO:0007669"/>
    <property type="project" value="InterPro"/>
</dbReference>
<evidence type="ECO:0000313" key="18">
    <source>
        <dbReference type="Proteomes" id="UP000235371"/>
    </source>
</evidence>
<keyword evidence="4" id="KW-0132">Cell division</keyword>
<evidence type="ECO:0000256" key="13">
    <source>
        <dbReference type="ARBA" id="ARBA00042443"/>
    </source>
</evidence>
<keyword evidence="6" id="KW-0133">Cell shape</keyword>
<dbReference type="AlphaFoldDB" id="A0A2J6TBD3"/>
<evidence type="ECO:0000256" key="12">
    <source>
        <dbReference type="ARBA" id="ARBA00039754"/>
    </source>
</evidence>
<dbReference type="NCBIfam" id="NF006873">
    <property type="entry name" value="PRK09369.1"/>
    <property type="match status" value="1"/>
</dbReference>
<gene>
    <name evidence="17" type="ORF">K444DRAFT_652594</name>
</gene>
<evidence type="ECO:0000256" key="2">
    <source>
        <dbReference type="ARBA" id="ARBA00004752"/>
    </source>
</evidence>
<dbReference type="Pfam" id="PF00275">
    <property type="entry name" value="EPSP_synthase"/>
    <property type="match status" value="1"/>
</dbReference>
<dbReference type="InterPro" id="IPR036968">
    <property type="entry name" value="Enolpyruvate_Tfrase_sf"/>
</dbReference>
<dbReference type="InterPro" id="IPR001986">
    <property type="entry name" value="Enolpyruvate_Tfrase_dom"/>
</dbReference>
<dbReference type="GO" id="GO:0005737">
    <property type="term" value="C:cytoplasm"/>
    <property type="evidence" value="ECO:0007669"/>
    <property type="project" value="UniProtKB-SubCell"/>
</dbReference>
<evidence type="ECO:0000256" key="7">
    <source>
        <dbReference type="ARBA" id="ARBA00022984"/>
    </source>
</evidence>
<dbReference type="GO" id="GO:0008360">
    <property type="term" value="P:regulation of cell shape"/>
    <property type="evidence" value="ECO:0007669"/>
    <property type="project" value="UniProtKB-KW"/>
</dbReference>
<evidence type="ECO:0000256" key="1">
    <source>
        <dbReference type="ARBA" id="ARBA00004496"/>
    </source>
</evidence>
<name>A0A2J6TBD3_9HELO</name>
<dbReference type="OrthoDB" id="1718875at2759"/>
<evidence type="ECO:0000256" key="9">
    <source>
        <dbReference type="ARBA" id="ARBA00023316"/>
    </source>
</evidence>
<keyword evidence="18" id="KW-1185">Reference proteome</keyword>
<keyword evidence="7" id="KW-0573">Peptidoglycan synthesis</keyword>
<dbReference type="GO" id="GO:0051301">
    <property type="term" value="P:cell division"/>
    <property type="evidence" value="ECO:0007669"/>
    <property type="project" value="UniProtKB-KW"/>
</dbReference>
<evidence type="ECO:0000256" key="14">
    <source>
        <dbReference type="ARBA" id="ARBA00042842"/>
    </source>
</evidence>
<dbReference type="GeneID" id="36593887"/>
<dbReference type="HAMAP" id="MF_00111">
    <property type="entry name" value="MurA"/>
    <property type="match status" value="1"/>
</dbReference>
<dbReference type="NCBIfam" id="TIGR01072">
    <property type="entry name" value="murA"/>
    <property type="match status" value="1"/>
</dbReference>
<comment type="similarity">
    <text evidence="10">Belongs to the EPSP synthase family. MurA subfamily.</text>
</comment>
<dbReference type="EMBL" id="KZ613790">
    <property type="protein sequence ID" value="PMD60293.1"/>
    <property type="molecule type" value="Genomic_DNA"/>
</dbReference>
<evidence type="ECO:0000256" key="10">
    <source>
        <dbReference type="ARBA" id="ARBA00038367"/>
    </source>
</evidence>
<protein>
    <recommendedName>
        <fullName evidence="12">UDP-N-acetylglucosamine 1-carboxyvinyltransferase</fullName>
        <ecNumber evidence="11">2.5.1.7</ecNumber>
    </recommendedName>
    <alternativeName>
        <fullName evidence="13">Enoylpyruvate transferase</fullName>
    </alternativeName>
    <alternativeName>
        <fullName evidence="14">UDP-N-acetylglucosamine enolpyruvyl transferase</fullName>
    </alternativeName>
</protein>
<evidence type="ECO:0000256" key="11">
    <source>
        <dbReference type="ARBA" id="ARBA00039108"/>
    </source>
</evidence>
<evidence type="ECO:0000256" key="3">
    <source>
        <dbReference type="ARBA" id="ARBA00022490"/>
    </source>
</evidence>
<dbReference type="GO" id="GO:0071555">
    <property type="term" value="P:cell wall organization"/>
    <property type="evidence" value="ECO:0007669"/>
    <property type="project" value="UniProtKB-KW"/>
</dbReference>
<evidence type="ECO:0000313" key="17">
    <source>
        <dbReference type="EMBL" id="PMD60293.1"/>
    </source>
</evidence>
<keyword evidence="9" id="KW-0961">Cell wall biogenesis/degradation</keyword>
<keyword evidence="8" id="KW-0131">Cell cycle</keyword>
<evidence type="ECO:0000256" key="5">
    <source>
        <dbReference type="ARBA" id="ARBA00022679"/>
    </source>
</evidence>
<evidence type="ECO:0000256" key="6">
    <source>
        <dbReference type="ARBA" id="ARBA00022960"/>
    </source>
</evidence>
<dbReference type="Proteomes" id="UP000235371">
    <property type="component" value="Unassembled WGS sequence"/>
</dbReference>
<dbReference type="GO" id="GO:0008760">
    <property type="term" value="F:UDP-N-acetylglucosamine 1-carboxyvinyltransferase activity"/>
    <property type="evidence" value="ECO:0007669"/>
    <property type="project" value="UniProtKB-EC"/>
</dbReference>
<organism evidence="17 18">
    <name type="scientific">Hyaloscypha bicolor E</name>
    <dbReference type="NCBI Taxonomy" id="1095630"/>
    <lineage>
        <taxon>Eukaryota</taxon>
        <taxon>Fungi</taxon>
        <taxon>Dikarya</taxon>
        <taxon>Ascomycota</taxon>
        <taxon>Pezizomycotina</taxon>
        <taxon>Leotiomycetes</taxon>
        <taxon>Helotiales</taxon>
        <taxon>Hyaloscyphaceae</taxon>
        <taxon>Hyaloscypha</taxon>
        <taxon>Hyaloscypha bicolor</taxon>
    </lineage>
</organism>
<keyword evidence="3" id="KW-0963">Cytoplasm</keyword>
<dbReference type="Gene3D" id="3.65.10.10">
    <property type="entry name" value="Enolpyruvate transferase domain"/>
    <property type="match status" value="2"/>
</dbReference>
<dbReference type="InParanoid" id="A0A2J6TBD3"/>